<dbReference type="Proteomes" id="UP001316803">
    <property type="component" value="Unassembled WGS sequence"/>
</dbReference>
<dbReference type="InterPro" id="IPR004152">
    <property type="entry name" value="GAT_dom"/>
</dbReference>
<dbReference type="InterPro" id="IPR008942">
    <property type="entry name" value="ENTH_VHS"/>
</dbReference>
<gene>
    <name evidence="3" type="ORF">OHC33_006491</name>
</gene>
<feature type="region of interest" description="Disordered" evidence="1">
    <location>
        <begin position="390"/>
        <end position="583"/>
    </location>
</feature>
<organism evidence="3 4">
    <name type="scientific">Knufia fluminis</name>
    <dbReference type="NCBI Taxonomy" id="191047"/>
    <lineage>
        <taxon>Eukaryota</taxon>
        <taxon>Fungi</taxon>
        <taxon>Dikarya</taxon>
        <taxon>Ascomycota</taxon>
        <taxon>Pezizomycotina</taxon>
        <taxon>Eurotiomycetes</taxon>
        <taxon>Chaetothyriomycetidae</taxon>
        <taxon>Chaetothyriales</taxon>
        <taxon>Trichomeriaceae</taxon>
        <taxon>Knufia</taxon>
    </lineage>
</organism>
<name>A0AAN8EIU9_9EURO</name>
<feature type="compositionally biased region" description="Low complexity" evidence="1">
    <location>
        <begin position="404"/>
        <end position="425"/>
    </location>
</feature>
<feature type="region of interest" description="Disordered" evidence="1">
    <location>
        <begin position="1"/>
        <end position="36"/>
    </location>
</feature>
<feature type="region of interest" description="Disordered" evidence="1">
    <location>
        <begin position="316"/>
        <end position="344"/>
    </location>
</feature>
<evidence type="ECO:0000259" key="2">
    <source>
        <dbReference type="PROSITE" id="PS50909"/>
    </source>
</evidence>
<dbReference type="GO" id="GO:0035091">
    <property type="term" value="F:phosphatidylinositol binding"/>
    <property type="evidence" value="ECO:0007669"/>
    <property type="project" value="InterPro"/>
</dbReference>
<accession>A0AAN8EIU9</accession>
<dbReference type="Gene3D" id="1.20.58.160">
    <property type="match status" value="1"/>
</dbReference>
<dbReference type="AlphaFoldDB" id="A0AAN8EIU9"/>
<evidence type="ECO:0000313" key="3">
    <source>
        <dbReference type="EMBL" id="KAK5952448.1"/>
    </source>
</evidence>
<feature type="region of interest" description="Disordered" evidence="1">
    <location>
        <begin position="205"/>
        <end position="225"/>
    </location>
</feature>
<feature type="compositionally biased region" description="Polar residues" evidence="1">
    <location>
        <begin position="25"/>
        <end position="34"/>
    </location>
</feature>
<reference evidence="3 4" key="1">
    <citation type="submission" date="2022-12" db="EMBL/GenBank/DDBJ databases">
        <title>Genomic features and morphological characterization of a novel Knufia sp. strain isolated from spacecraft assembly facility.</title>
        <authorList>
            <person name="Teixeira M."/>
            <person name="Chander A.M."/>
            <person name="Stajich J.E."/>
            <person name="Venkateswaran K."/>
        </authorList>
    </citation>
    <scope>NUCLEOTIDE SEQUENCE [LARGE SCALE GENOMIC DNA]</scope>
    <source>
        <strain evidence="3 4">FJI-L2-BK-P2</strain>
    </source>
</reference>
<evidence type="ECO:0000256" key="1">
    <source>
        <dbReference type="SAM" id="MobiDB-lite"/>
    </source>
</evidence>
<dbReference type="SUPFAM" id="SSF89009">
    <property type="entry name" value="GAT-like domain"/>
    <property type="match status" value="1"/>
</dbReference>
<dbReference type="GO" id="GO:0043130">
    <property type="term" value="F:ubiquitin binding"/>
    <property type="evidence" value="ECO:0007669"/>
    <property type="project" value="InterPro"/>
</dbReference>
<dbReference type="CDD" id="cd21383">
    <property type="entry name" value="GAT_GGA_Tom1-like"/>
    <property type="match status" value="1"/>
</dbReference>
<dbReference type="PROSITE" id="PS50909">
    <property type="entry name" value="GAT"/>
    <property type="match status" value="1"/>
</dbReference>
<dbReference type="Pfam" id="PF03127">
    <property type="entry name" value="GAT"/>
    <property type="match status" value="1"/>
</dbReference>
<evidence type="ECO:0000313" key="4">
    <source>
        <dbReference type="Proteomes" id="UP001316803"/>
    </source>
</evidence>
<dbReference type="InterPro" id="IPR038425">
    <property type="entry name" value="GAT_sf"/>
</dbReference>
<proteinExistence type="predicted"/>
<comment type="caution">
    <text evidence="3">The sequence shown here is derived from an EMBL/GenBank/DDBJ whole genome shotgun (WGS) entry which is preliminary data.</text>
</comment>
<dbReference type="Gene3D" id="1.25.40.90">
    <property type="match status" value="1"/>
</dbReference>
<feature type="compositionally biased region" description="Low complexity" evidence="1">
    <location>
        <begin position="7"/>
        <end position="24"/>
    </location>
</feature>
<sequence length="583" mass="64434">MKKFIGSIKRSSASRSKSNDSRNATVLQQQSLPQGDNPEAVVVREAFAFCEAGAPNSGSAGDEYLHLPAIVDATEASPYAAREVAVQVQRYLSKQNFERGYAQYNAIMLMRILTDNPGRVFTQNFDKNFISTIKALLRECKDSSVQQIMRETMDYFEAEKLNANDTLMPLIEMWRKEKGSSARMYSSSVGIPETVFASQHVSHHYQGYQGRPHPGAAPHMPREHRAPRGLPPPDELAARIEEAKTSARLLVQMVQSTPPNELLGNELIKEFAERARQAHKSIQQYMACESPAPDENTMLTLIETSDQLNISMSKHQRAMLQARKSAGLATPSPQPPSNQQDPFSTAAMQNALPPHQAPLPQQHEQPRYNQYESHDLYNNAAARVSPIEQSDHAFMPPPGPPPSQRQQPQSTTPQPNTYPQPYEQPYDQHDPSPVSPPRTHERSNSAAQAYGVPENPFADDNACTAPTGPPPSQKQTQSPPHSPQSRRRSQDSYSLFNRAAGQLRSPDSPPQSRSNRPITAELDASSYPVPPAQADRGAGTSNGVGETRPGYNAGWQPTPSFMHRQESSEAHITMSGASPPERR</sequence>
<dbReference type="EMBL" id="JAKLMC020000015">
    <property type="protein sequence ID" value="KAK5952448.1"/>
    <property type="molecule type" value="Genomic_DNA"/>
</dbReference>
<feature type="domain" description="GAT" evidence="2">
    <location>
        <begin position="231"/>
        <end position="320"/>
    </location>
</feature>
<protein>
    <recommendedName>
        <fullName evidence="2">GAT domain-containing protein</fullName>
    </recommendedName>
</protein>
<keyword evidence="4" id="KW-1185">Reference proteome</keyword>